<dbReference type="Pfam" id="PF07525">
    <property type="entry name" value="SOCS_box"/>
    <property type="match status" value="1"/>
</dbReference>
<organism evidence="3 4">
    <name type="scientific">Hermetia illucens</name>
    <name type="common">Black soldier fly</name>
    <dbReference type="NCBI Taxonomy" id="343691"/>
    <lineage>
        <taxon>Eukaryota</taxon>
        <taxon>Metazoa</taxon>
        <taxon>Ecdysozoa</taxon>
        <taxon>Arthropoda</taxon>
        <taxon>Hexapoda</taxon>
        <taxon>Insecta</taxon>
        <taxon>Pterygota</taxon>
        <taxon>Neoptera</taxon>
        <taxon>Endopterygota</taxon>
        <taxon>Diptera</taxon>
        <taxon>Brachycera</taxon>
        <taxon>Stratiomyomorpha</taxon>
        <taxon>Stratiomyidae</taxon>
        <taxon>Hermetiinae</taxon>
        <taxon>Hermetia</taxon>
    </lineage>
</organism>
<dbReference type="PANTHER" id="PTHR24133:SF40">
    <property type="entry name" value="ANKYRIN REPEAT DOMAIN 44"/>
    <property type="match status" value="1"/>
</dbReference>
<dbReference type="CDD" id="cd03716">
    <property type="entry name" value="SOCS_ASB_like"/>
    <property type="match status" value="1"/>
</dbReference>
<feature type="repeat" description="ANK" evidence="1">
    <location>
        <begin position="290"/>
        <end position="322"/>
    </location>
</feature>
<gene>
    <name evidence="3" type="ORF">HERILL_LOCUS2892</name>
</gene>
<dbReference type="OrthoDB" id="366390at2759"/>
<dbReference type="OMA" id="VHTYIGS"/>
<dbReference type="Gene3D" id="1.25.40.20">
    <property type="entry name" value="Ankyrin repeat-containing domain"/>
    <property type="match status" value="2"/>
</dbReference>
<feature type="repeat" description="ANK" evidence="1">
    <location>
        <begin position="122"/>
        <end position="150"/>
    </location>
</feature>
<dbReference type="Pfam" id="PF12796">
    <property type="entry name" value="Ank_2"/>
    <property type="match status" value="3"/>
</dbReference>
<evidence type="ECO:0000256" key="1">
    <source>
        <dbReference type="PROSITE-ProRule" id="PRU00023"/>
    </source>
</evidence>
<dbReference type="SMART" id="SM00969">
    <property type="entry name" value="SOCS_box"/>
    <property type="match status" value="1"/>
</dbReference>
<feature type="repeat" description="ANK" evidence="1">
    <location>
        <begin position="254"/>
        <end position="286"/>
    </location>
</feature>
<dbReference type="SMART" id="SM00248">
    <property type="entry name" value="ANK"/>
    <property type="match status" value="7"/>
</dbReference>
<protein>
    <recommendedName>
        <fullName evidence="2">SOCS box domain-containing protein</fullName>
    </recommendedName>
</protein>
<keyword evidence="1" id="KW-0040">ANK repeat</keyword>
<evidence type="ECO:0000313" key="3">
    <source>
        <dbReference type="EMBL" id="CAD7079688.1"/>
    </source>
</evidence>
<keyword evidence="4" id="KW-1185">Reference proteome</keyword>
<dbReference type="InParanoid" id="A0A7R8UFC7"/>
<dbReference type="InterPro" id="IPR002110">
    <property type="entry name" value="Ankyrin_rpt"/>
</dbReference>
<name>A0A7R8UFC7_HERIL</name>
<proteinExistence type="predicted"/>
<reference evidence="3 4" key="1">
    <citation type="submission" date="2020-11" db="EMBL/GenBank/DDBJ databases">
        <authorList>
            <person name="Wallbank WR R."/>
            <person name="Pardo Diaz C."/>
            <person name="Kozak K."/>
            <person name="Martin S."/>
            <person name="Jiggins C."/>
            <person name="Moest M."/>
            <person name="Warren A I."/>
            <person name="Generalovic N T."/>
            <person name="Byers J.R.P. K."/>
            <person name="Montejo-Kovacevich G."/>
            <person name="Yen C E."/>
        </authorList>
    </citation>
    <scope>NUCLEOTIDE SEQUENCE [LARGE SCALE GENOMIC DNA]</scope>
</reference>
<dbReference type="EMBL" id="LR899009">
    <property type="protein sequence ID" value="CAD7079688.1"/>
    <property type="molecule type" value="Genomic_DNA"/>
</dbReference>
<dbReference type="InterPro" id="IPR001496">
    <property type="entry name" value="SOCS_box"/>
</dbReference>
<accession>A0A7R8UFC7</accession>
<feature type="repeat" description="ANK" evidence="1">
    <location>
        <begin position="180"/>
        <end position="213"/>
    </location>
</feature>
<feature type="repeat" description="ANK" evidence="1">
    <location>
        <begin position="76"/>
        <end position="108"/>
    </location>
</feature>
<dbReference type="InterPro" id="IPR052391">
    <property type="entry name" value="E3_Ligase-Neurotoxin"/>
</dbReference>
<dbReference type="PROSITE" id="PS50297">
    <property type="entry name" value="ANK_REP_REGION"/>
    <property type="match status" value="6"/>
</dbReference>
<dbReference type="PRINTS" id="PR01415">
    <property type="entry name" value="ANKYRIN"/>
</dbReference>
<evidence type="ECO:0000259" key="2">
    <source>
        <dbReference type="SMART" id="SM00969"/>
    </source>
</evidence>
<dbReference type="PROSITE" id="PS50088">
    <property type="entry name" value="ANK_REPEAT"/>
    <property type="match status" value="7"/>
</dbReference>
<evidence type="ECO:0000313" key="4">
    <source>
        <dbReference type="Proteomes" id="UP000594454"/>
    </source>
</evidence>
<sequence length="463" mass="51775">MPAECAANPLQRGLADAIIRMLPLDEIRILLACGAKVNDPVTQGLRPLHYAVWQKYTQAVSLLLVRGADINATDDCGYSALHLAAEHGYLELTELLLDHEAKVDYREPTDELYPRTTLCDEPLRLALRNKHYDVARLLLEHGADPNKRYFFGAEINLVNDYEALELLLTFGAHTETRDRSGMTPLMRAARLNQGMQQVLLLLSYGADVNAMTDARNDYRTVLHYAVLSGNITLVNLLIKQGAKVDIPAPYPEPDRPSPLDLAILRGDPALVRLLLENGANVRRCSPIIGSPLHVACADNIPHRLEIMKMLLSYGADPNIKVPAEPGSDMTLRPALAELLASNENISLCELHLLLKHGAKVIMKTQYRDPDGLLNVLDNVPAESEVFHTLLDAAEEFDPCMIRRNTHLTPEQRELLVLKSSIPLSLKALSRSFFRKLFGRDLPESVPFLFIPDILKRYLLYEHS</sequence>
<dbReference type="AlphaFoldDB" id="A0A7R8UFC7"/>
<feature type="domain" description="SOCS box" evidence="2">
    <location>
        <begin position="422"/>
        <end position="461"/>
    </location>
</feature>
<feature type="repeat" description="ANK" evidence="1">
    <location>
        <begin position="43"/>
        <end position="75"/>
    </location>
</feature>
<dbReference type="Proteomes" id="UP000594454">
    <property type="component" value="Chromosome 1"/>
</dbReference>
<feature type="repeat" description="ANK" evidence="1">
    <location>
        <begin position="217"/>
        <end position="249"/>
    </location>
</feature>
<dbReference type="PANTHER" id="PTHR24133">
    <property type="entry name" value="ANKYRIN DOMAIN-CONTAINING"/>
    <property type="match status" value="1"/>
</dbReference>
<dbReference type="SUPFAM" id="SSF48403">
    <property type="entry name" value="Ankyrin repeat"/>
    <property type="match status" value="1"/>
</dbReference>
<dbReference type="InterPro" id="IPR036770">
    <property type="entry name" value="Ankyrin_rpt-contain_sf"/>
</dbReference>